<dbReference type="InterPro" id="IPR025944">
    <property type="entry name" value="Sigma_54_int_dom_CS"/>
</dbReference>
<dbReference type="RefSeq" id="WP_160201551.1">
    <property type="nucleotide sequence ID" value="NZ_QXWK01000010.1"/>
</dbReference>
<dbReference type="InterPro" id="IPR002078">
    <property type="entry name" value="Sigma_54_int"/>
</dbReference>
<evidence type="ECO:0000256" key="3">
    <source>
        <dbReference type="ARBA" id="ARBA00023015"/>
    </source>
</evidence>
<protein>
    <submittedName>
        <fullName evidence="9">AAA family ATPase</fullName>
    </submittedName>
</protein>
<dbReference type="PROSITE" id="PS00688">
    <property type="entry name" value="SIGMA54_INTERACT_3"/>
    <property type="match status" value="1"/>
</dbReference>
<dbReference type="GO" id="GO:0006508">
    <property type="term" value="P:proteolysis"/>
    <property type="evidence" value="ECO:0007669"/>
    <property type="project" value="InterPro"/>
</dbReference>
<dbReference type="SUPFAM" id="SSF52540">
    <property type="entry name" value="P-loop containing nucleoside triphosphate hydrolases"/>
    <property type="match status" value="1"/>
</dbReference>
<accession>A0A845QH91</accession>
<evidence type="ECO:0000256" key="4">
    <source>
        <dbReference type="ARBA" id="ARBA00023125"/>
    </source>
</evidence>
<dbReference type="GO" id="GO:0005524">
    <property type="term" value="F:ATP binding"/>
    <property type="evidence" value="ECO:0007669"/>
    <property type="project" value="UniProtKB-KW"/>
</dbReference>
<proteinExistence type="predicted"/>
<name>A0A845QH91_9FIRM</name>
<evidence type="ECO:0000256" key="1">
    <source>
        <dbReference type="ARBA" id="ARBA00022741"/>
    </source>
</evidence>
<dbReference type="SUPFAM" id="SSF46689">
    <property type="entry name" value="Homeodomain-like"/>
    <property type="match status" value="1"/>
</dbReference>
<dbReference type="InterPro" id="IPR002197">
    <property type="entry name" value="HTH_Fis"/>
</dbReference>
<evidence type="ECO:0000259" key="6">
    <source>
        <dbReference type="PROSITE" id="PS50045"/>
    </source>
</evidence>
<reference evidence="9 10" key="1">
    <citation type="submission" date="2018-08" db="EMBL/GenBank/DDBJ databases">
        <title>Murine metabolic-syndrome-specific gut microbial biobank.</title>
        <authorList>
            <person name="Liu C."/>
        </authorList>
    </citation>
    <scope>NUCLEOTIDE SEQUENCE [LARGE SCALE GENOMIC DNA]</scope>
    <source>
        <strain evidence="9 10">28</strain>
    </source>
</reference>
<dbReference type="PANTHER" id="PTHR32071">
    <property type="entry name" value="TRANSCRIPTIONAL REGULATORY PROTEIN"/>
    <property type="match status" value="1"/>
</dbReference>
<keyword evidence="5" id="KW-0804">Transcription</keyword>
<sequence length="617" mass="69500">MHRSNVKEAIELLMNSMNQGIIFVDSEGKIQLCNRKAKETTGIIINAKTGHDAGQICEGDIVVIADNKLGDDDGLMGREELTLLNINDAGIHRGDMLVAVGVYKNKKIEPQYKYIREHSLNVPMKLDVNYWGFHIQAIIDTGKKETLISVNDMVHRLRYSNSVGNVVIIDGITGNIKFFQAKGYSVRQEDLGYLLRGATYQAKSVEDTDVDVTGQRFWDLFQQSPLTEKLQLVLEGTEEKVYNQLYEINKRPFNCSIVKWTDEDEAGADGAFLLLSDASHLERLLSERDQIIQRIEEQNTIGGIQNLDYPEDAFSGFAGKSNKAREVKYMAWKAAKSRFNVIITGESGTGKSKLAREIHSIGMPGAPFVEVNCNAIAPTLFESELFGYVGGAFTGAKNEGKTGFFEAANGGTIFLDEIGEIPLDIQVKLLHVLQNKTIYRVGSSKPIKVDVRVIAATNRNLEEEVSLGRFRQDLFYRINVFPIEIPSLRERKADLYLLINQILEKVCDTYGLEQKQFSGEALQKLISYNWPGNVRELENAIERAITLCESNIIYSEHLQIGKGNIPVTMKEMLAKEEARILEMALIKYNGDKQAAMEELDMSRTVFYDKLKKYNIKY</sequence>
<evidence type="ECO:0000259" key="8">
    <source>
        <dbReference type="PROSITE" id="PS50175"/>
    </source>
</evidence>
<dbReference type="PROSITE" id="PS50175">
    <property type="entry name" value="ASP_PROT_RETROV"/>
    <property type="match status" value="1"/>
</dbReference>
<comment type="caution">
    <text evidence="9">The sequence shown here is derived from an EMBL/GenBank/DDBJ whole genome shotgun (WGS) entry which is preliminary data.</text>
</comment>
<keyword evidence="10" id="KW-1185">Reference proteome</keyword>
<feature type="domain" description="PAS" evidence="7">
    <location>
        <begin position="6"/>
        <end position="43"/>
    </location>
</feature>
<dbReference type="PROSITE" id="PS50112">
    <property type="entry name" value="PAS"/>
    <property type="match status" value="1"/>
</dbReference>
<dbReference type="InterPro" id="IPR003593">
    <property type="entry name" value="AAA+_ATPase"/>
</dbReference>
<dbReference type="Gene3D" id="3.30.450.20">
    <property type="entry name" value="PAS domain"/>
    <property type="match status" value="1"/>
</dbReference>
<dbReference type="CDD" id="cd00009">
    <property type="entry name" value="AAA"/>
    <property type="match status" value="1"/>
</dbReference>
<organism evidence="9 10">
    <name type="scientific">Anaerotruncus colihominis</name>
    <dbReference type="NCBI Taxonomy" id="169435"/>
    <lineage>
        <taxon>Bacteria</taxon>
        <taxon>Bacillati</taxon>
        <taxon>Bacillota</taxon>
        <taxon>Clostridia</taxon>
        <taxon>Eubacteriales</taxon>
        <taxon>Oscillospiraceae</taxon>
        <taxon>Anaerotruncus</taxon>
    </lineage>
</organism>
<evidence type="ECO:0000256" key="2">
    <source>
        <dbReference type="ARBA" id="ARBA00022840"/>
    </source>
</evidence>
<dbReference type="Pfam" id="PF02954">
    <property type="entry name" value="HTH_8"/>
    <property type="match status" value="1"/>
</dbReference>
<dbReference type="GO" id="GO:0004190">
    <property type="term" value="F:aspartic-type endopeptidase activity"/>
    <property type="evidence" value="ECO:0007669"/>
    <property type="project" value="InterPro"/>
</dbReference>
<dbReference type="FunFam" id="3.40.50.300:FF:000006">
    <property type="entry name" value="DNA-binding transcriptional regulator NtrC"/>
    <property type="match status" value="1"/>
</dbReference>
<dbReference type="AlphaFoldDB" id="A0A845QH91"/>
<gene>
    <name evidence="9" type="ORF">D0435_06345</name>
</gene>
<dbReference type="GO" id="GO:0006355">
    <property type="term" value="P:regulation of DNA-templated transcription"/>
    <property type="evidence" value="ECO:0007669"/>
    <property type="project" value="InterPro"/>
</dbReference>
<dbReference type="Gene3D" id="1.10.8.60">
    <property type="match status" value="1"/>
</dbReference>
<dbReference type="PROSITE" id="PS00675">
    <property type="entry name" value="SIGMA54_INTERACT_1"/>
    <property type="match status" value="1"/>
</dbReference>
<evidence type="ECO:0000313" key="10">
    <source>
        <dbReference type="Proteomes" id="UP000446866"/>
    </source>
</evidence>
<dbReference type="Pfam" id="PF25601">
    <property type="entry name" value="AAA_lid_14"/>
    <property type="match status" value="1"/>
</dbReference>
<dbReference type="SUPFAM" id="SSF55785">
    <property type="entry name" value="PYP-like sensor domain (PAS domain)"/>
    <property type="match status" value="1"/>
</dbReference>
<dbReference type="InterPro" id="IPR009057">
    <property type="entry name" value="Homeodomain-like_sf"/>
</dbReference>
<dbReference type="Gene3D" id="3.40.50.300">
    <property type="entry name" value="P-loop containing nucleotide triphosphate hydrolases"/>
    <property type="match status" value="1"/>
</dbReference>
<dbReference type="InterPro" id="IPR025662">
    <property type="entry name" value="Sigma_54_int_dom_ATP-bd_1"/>
</dbReference>
<dbReference type="SMART" id="SM00382">
    <property type="entry name" value="AAA"/>
    <property type="match status" value="1"/>
</dbReference>
<keyword evidence="4" id="KW-0238">DNA-binding</keyword>
<dbReference type="PANTHER" id="PTHR32071:SF57">
    <property type="entry name" value="C4-DICARBOXYLATE TRANSPORT TRANSCRIPTIONAL REGULATORY PROTEIN DCTD"/>
    <property type="match status" value="1"/>
</dbReference>
<evidence type="ECO:0000313" key="9">
    <source>
        <dbReference type="EMBL" id="NBH61269.1"/>
    </source>
</evidence>
<dbReference type="InterPro" id="IPR035965">
    <property type="entry name" value="PAS-like_dom_sf"/>
</dbReference>
<evidence type="ECO:0000259" key="7">
    <source>
        <dbReference type="PROSITE" id="PS50112"/>
    </source>
</evidence>
<keyword evidence="3" id="KW-0805">Transcription regulation</keyword>
<keyword evidence="1" id="KW-0547">Nucleotide-binding</keyword>
<dbReference type="Proteomes" id="UP000446866">
    <property type="component" value="Unassembled WGS sequence"/>
</dbReference>
<dbReference type="Gene3D" id="1.10.10.60">
    <property type="entry name" value="Homeodomain-like"/>
    <property type="match status" value="1"/>
</dbReference>
<dbReference type="InterPro" id="IPR027417">
    <property type="entry name" value="P-loop_NTPase"/>
</dbReference>
<dbReference type="GO" id="GO:0043565">
    <property type="term" value="F:sequence-specific DNA binding"/>
    <property type="evidence" value="ECO:0007669"/>
    <property type="project" value="InterPro"/>
</dbReference>
<dbReference type="PROSITE" id="PS00676">
    <property type="entry name" value="SIGMA54_INTERACT_2"/>
    <property type="match status" value="1"/>
</dbReference>
<dbReference type="Pfam" id="PF00158">
    <property type="entry name" value="Sigma54_activat"/>
    <property type="match status" value="1"/>
</dbReference>
<feature type="domain" description="Sigma-54 factor interaction" evidence="6">
    <location>
        <begin position="317"/>
        <end position="546"/>
    </location>
</feature>
<dbReference type="InterPro" id="IPR025943">
    <property type="entry name" value="Sigma_54_int_dom_ATP-bd_2"/>
</dbReference>
<keyword evidence="2" id="KW-0067">ATP-binding</keyword>
<dbReference type="InterPro" id="IPR058031">
    <property type="entry name" value="AAA_lid_NorR"/>
</dbReference>
<evidence type="ECO:0000256" key="5">
    <source>
        <dbReference type="ARBA" id="ARBA00023163"/>
    </source>
</evidence>
<dbReference type="EMBL" id="QXWK01000010">
    <property type="protein sequence ID" value="NBH61269.1"/>
    <property type="molecule type" value="Genomic_DNA"/>
</dbReference>
<dbReference type="PROSITE" id="PS50045">
    <property type="entry name" value="SIGMA54_INTERACT_4"/>
    <property type="match status" value="1"/>
</dbReference>
<dbReference type="InterPro" id="IPR001995">
    <property type="entry name" value="Peptidase_A2_cat"/>
</dbReference>
<feature type="domain" description="Peptidase A2" evidence="8">
    <location>
        <begin position="135"/>
        <end position="217"/>
    </location>
</feature>
<dbReference type="InterPro" id="IPR000014">
    <property type="entry name" value="PAS"/>
</dbReference>